<gene>
    <name evidence="2" type="ORF">E3Q17_02460</name>
    <name evidence="1" type="ORF">E3Q22_02712</name>
</gene>
<evidence type="ECO:0008006" key="5">
    <source>
        <dbReference type="Google" id="ProtNLM"/>
    </source>
</evidence>
<evidence type="ECO:0000313" key="3">
    <source>
        <dbReference type="Proteomes" id="UP000307169"/>
    </source>
</evidence>
<protein>
    <recommendedName>
        <fullName evidence="5">Integrase catalytic domain-containing protein</fullName>
    </recommendedName>
</protein>
<proteinExistence type="predicted"/>
<evidence type="ECO:0000313" key="2">
    <source>
        <dbReference type="EMBL" id="TIB99854.1"/>
    </source>
</evidence>
<dbReference type="AlphaFoldDB" id="A0A4T0NR88"/>
<evidence type="ECO:0000313" key="4">
    <source>
        <dbReference type="Proteomes" id="UP000310685"/>
    </source>
</evidence>
<accession>A0A4T0NR88</accession>
<dbReference type="GO" id="GO:0003676">
    <property type="term" value="F:nucleic acid binding"/>
    <property type="evidence" value="ECO:0007669"/>
    <property type="project" value="InterPro"/>
</dbReference>
<name>A0A4T0NR88_9BASI</name>
<dbReference type="Gene3D" id="3.30.420.10">
    <property type="entry name" value="Ribonuclease H-like superfamily/Ribonuclease H"/>
    <property type="match status" value="1"/>
</dbReference>
<dbReference type="EMBL" id="SPRH01000027">
    <property type="protein sequence ID" value="TIB99854.1"/>
    <property type="molecule type" value="Genomic_DNA"/>
</dbReference>
<dbReference type="EMBL" id="SPRC01000028">
    <property type="protein sequence ID" value="TIB78175.1"/>
    <property type="molecule type" value="Genomic_DNA"/>
</dbReference>
<sequence>MTHTVPKQTRHILWKLQNQQNESAPFDGALDKTHQPLDILHSDMASIQQIQTKKYALVVIDEYTRYTWTFALKYKSCIFATITHYIYK</sequence>
<dbReference type="Proteomes" id="UP000307169">
    <property type="component" value="Unassembled WGS sequence"/>
</dbReference>
<comment type="caution">
    <text evidence="2">The sequence shown here is derived from an EMBL/GenBank/DDBJ whole genome shotgun (WGS) entry which is preliminary data.</text>
</comment>
<reference evidence="3 4" key="1">
    <citation type="submission" date="2019-03" db="EMBL/GenBank/DDBJ databases">
        <title>Sequencing 25 genomes of Wallemia mellicola.</title>
        <authorList>
            <person name="Gostincar C."/>
        </authorList>
    </citation>
    <scope>NUCLEOTIDE SEQUENCE [LARGE SCALE GENOMIC DNA]</scope>
    <source>
        <strain evidence="2 3">EXF-1262</strain>
        <strain evidence="1 4">EXF-6152</strain>
    </source>
</reference>
<dbReference type="InterPro" id="IPR012337">
    <property type="entry name" value="RNaseH-like_sf"/>
</dbReference>
<dbReference type="Proteomes" id="UP000310685">
    <property type="component" value="Unassembled WGS sequence"/>
</dbReference>
<evidence type="ECO:0000313" key="1">
    <source>
        <dbReference type="EMBL" id="TIB78175.1"/>
    </source>
</evidence>
<dbReference type="SUPFAM" id="SSF53098">
    <property type="entry name" value="Ribonuclease H-like"/>
    <property type="match status" value="1"/>
</dbReference>
<organism evidence="2 3">
    <name type="scientific">Wallemia mellicola</name>
    <dbReference type="NCBI Taxonomy" id="1708541"/>
    <lineage>
        <taxon>Eukaryota</taxon>
        <taxon>Fungi</taxon>
        <taxon>Dikarya</taxon>
        <taxon>Basidiomycota</taxon>
        <taxon>Wallemiomycotina</taxon>
        <taxon>Wallemiomycetes</taxon>
        <taxon>Wallemiales</taxon>
        <taxon>Wallemiaceae</taxon>
        <taxon>Wallemia</taxon>
    </lineage>
</organism>
<dbReference type="InterPro" id="IPR036397">
    <property type="entry name" value="RNaseH_sf"/>
</dbReference>